<dbReference type="Pfam" id="PF04979">
    <property type="entry name" value="IPP-2"/>
    <property type="match status" value="1"/>
</dbReference>
<evidence type="ECO:0000259" key="13">
    <source>
        <dbReference type="Pfam" id="PF01266"/>
    </source>
</evidence>
<evidence type="ECO:0000256" key="12">
    <source>
        <dbReference type="SAM" id="MobiDB-lite"/>
    </source>
</evidence>
<dbReference type="GO" id="GO:0004368">
    <property type="term" value="F:glycerol-3-phosphate dehydrogenase (quinone) activity"/>
    <property type="evidence" value="ECO:0007669"/>
    <property type="project" value="UniProtKB-EC"/>
</dbReference>
<feature type="compositionally biased region" description="Basic and acidic residues" evidence="12">
    <location>
        <begin position="7"/>
        <end position="47"/>
    </location>
</feature>
<dbReference type="AlphaFoldDB" id="A0A2P6TIM5"/>
<evidence type="ECO:0000256" key="3">
    <source>
        <dbReference type="ARBA" id="ARBA00005157"/>
    </source>
</evidence>
<dbReference type="Pfam" id="PF01266">
    <property type="entry name" value="DAO"/>
    <property type="match status" value="1"/>
</dbReference>
<feature type="domain" description="Alpha-glycerophosphate oxidase C-terminal" evidence="14">
    <location>
        <begin position="696"/>
        <end position="824"/>
    </location>
</feature>
<dbReference type="PRINTS" id="PR01001">
    <property type="entry name" value="FADG3PDH"/>
</dbReference>
<dbReference type="Gene3D" id="6.10.250.1050">
    <property type="match status" value="1"/>
</dbReference>
<reference evidence="15 16" key="1">
    <citation type="journal article" date="2018" name="Plant J.">
        <title>Genome sequences of Chlorella sorokiniana UTEX 1602 and Micractinium conductrix SAG 241.80: implications to maltose excretion by a green alga.</title>
        <authorList>
            <person name="Arriola M.B."/>
            <person name="Velmurugan N."/>
            <person name="Zhang Y."/>
            <person name="Plunkett M.H."/>
            <person name="Hondzo H."/>
            <person name="Barney B.M."/>
        </authorList>
    </citation>
    <scope>NUCLEOTIDE SEQUENCE [LARGE SCALE GENOMIC DNA]</scope>
    <source>
        <strain evidence="16">UTEX 1602</strain>
    </source>
</reference>
<dbReference type="InterPro" id="IPR036188">
    <property type="entry name" value="FAD/NAD-bd_sf"/>
</dbReference>
<dbReference type="InterPro" id="IPR031656">
    <property type="entry name" value="DAO_C"/>
</dbReference>
<name>A0A2P6TIM5_CHLSO</name>
<evidence type="ECO:0000256" key="6">
    <source>
        <dbReference type="ARBA" id="ARBA00022630"/>
    </source>
</evidence>
<evidence type="ECO:0000256" key="8">
    <source>
        <dbReference type="ARBA" id="ARBA00022946"/>
    </source>
</evidence>
<feature type="domain" description="FAD dependent oxidoreductase" evidence="13">
    <location>
        <begin position="307"/>
        <end position="674"/>
    </location>
</feature>
<keyword evidence="9 11" id="KW-0560">Oxidoreductase</keyword>
<keyword evidence="16" id="KW-1185">Reference proteome</keyword>
<dbReference type="PROSITE" id="PS00977">
    <property type="entry name" value="FAD_G3PDH_1"/>
    <property type="match status" value="1"/>
</dbReference>
<keyword evidence="6 11" id="KW-0285">Flavoprotein</keyword>
<dbReference type="OrthoDB" id="264015at2759"/>
<comment type="caution">
    <text evidence="15">The sequence shown here is derived from an EMBL/GenBank/DDBJ whole genome shotgun (WGS) entry which is preliminary data.</text>
</comment>
<comment type="pathway">
    <text evidence="3">Polyol metabolism; glycerol degradation via glycerol kinase pathway; glycerone phosphate from sn-glycerol 3-phosphate (anaerobic route): step 1/1.</text>
</comment>
<dbReference type="PANTHER" id="PTHR11985:SF15">
    <property type="entry name" value="GLYCEROL-3-PHOSPHATE DEHYDROGENASE, MITOCHONDRIAL"/>
    <property type="match status" value="1"/>
</dbReference>
<feature type="compositionally biased region" description="Low complexity" evidence="12">
    <location>
        <begin position="75"/>
        <end position="93"/>
    </location>
</feature>
<dbReference type="SUPFAM" id="SSF54373">
    <property type="entry name" value="FAD-linked reductases, C-terminal domain"/>
    <property type="match status" value="1"/>
</dbReference>
<dbReference type="Gene3D" id="3.30.9.10">
    <property type="entry name" value="D-Amino Acid Oxidase, subunit A, domain 2"/>
    <property type="match status" value="1"/>
</dbReference>
<proteinExistence type="inferred from homology"/>
<evidence type="ECO:0000256" key="5">
    <source>
        <dbReference type="ARBA" id="ARBA00013029"/>
    </source>
</evidence>
<organism evidence="15 16">
    <name type="scientific">Chlorella sorokiniana</name>
    <name type="common">Freshwater green alga</name>
    <dbReference type="NCBI Taxonomy" id="3076"/>
    <lineage>
        <taxon>Eukaryota</taxon>
        <taxon>Viridiplantae</taxon>
        <taxon>Chlorophyta</taxon>
        <taxon>core chlorophytes</taxon>
        <taxon>Trebouxiophyceae</taxon>
        <taxon>Chlorellales</taxon>
        <taxon>Chlorellaceae</taxon>
        <taxon>Chlorella clade</taxon>
        <taxon>Chlorella</taxon>
    </lineage>
</organism>
<keyword evidence="7" id="KW-0274">FAD</keyword>
<dbReference type="Pfam" id="PF16901">
    <property type="entry name" value="DAO_C"/>
    <property type="match status" value="1"/>
</dbReference>
<comment type="catalytic activity">
    <reaction evidence="11">
        <text>a quinone + sn-glycerol 3-phosphate = dihydroxyacetone phosphate + a quinol</text>
        <dbReference type="Rhea" id="RHEA:18977"/>
        <dbReference type="ChEBI" id="CHEBI:24646"/>
        <dbReference type="ChEBI" id="CHEBI:57597"/>
        <dbReference type="ChEBI" id="CHEBI:57642"/>
        <dbReference type="ChEBI" id="CHEBI:132124"/>
        <dbReference type="EC" id="1.1.5.3"/>
    </reaction>
</comment>
<dbReference type="GO" id="GO:0006072">
    <property type="term" value="P:glycerol-3-phosphate metabolic process"/>
    <property type="evidence" value="ECO:0007669"/>
    <property type="project" value="UniProtKB-UniRule"/>
</dbReference>
<feature type="region of interest" description="Disordered" evidence="12">
    <location>
        <begin position="1"/>
        <end position="221"/>
    </location>
</feature>
<accession>A0A2P6TIM5</accession>
<feature type="compositionally biased region" description="Acidic residues" evidence="12">
    <location>
        <begin position="159"/>
        <end position="169"/>
    </location>
</feature>
<dbReference type="FunFam" id="1.10.8.870:FF:000004">
    <property type="entry name" value="Glycerol-3-phosphate dehydrogenase"/>
    <property type="match status" value="1"/>
</dbReference>
<evidence type="ECO:0000256" key="2">
    <source>
        <dbReference type="ARBA" id="ARBA00004173"/>
    </source>
</evidence>
<dbReference type="EC" id="1.1.5.3" evidence="5 11"/>
<feature type="compositionally biased region" description="Basic and acidic residues" evidence="12">
    <location>
        <begin position="184"/>
        <end position="202"/>
    </location>
</feature>
<sequence length="846" mass="92219">MSSSGGGKRERSADGGGRKGIRWDEQNLEENERIKKELNPRKIDEPKTPYLSPMDTDEEGDAGHRMRPLALDNPATAAAAAAAVAAAAEAGPAMGNGTSDEAGTSGASGSRGRGRHVRIGRAWSDSDRTVSPSPRHPEGGSGGSGRSPRFGDQYYGEHEGDDEEEEDGSADPQRQEKRRRFKEARKQHYNMREQLARARELMDAAESEDSEDLAAAEREQQGSVCGIDRTIAAPRSGKAAAGPARMSRYARAGGLLLLGAGGLAAAASTTLALSEERSPPRWIYSKLPSREEQVRRLSQGTAANPYDVLIIGGGATGTGCAVDAATRGLRTALIEREDWAAGTSSRSTKLVHGGVRYLEKAFKNLDWSQFKLVFEALHERNVLLKNVPYLSNPLPIMTPCYKWWEPPYFWAGLRMYDLIAGKEGLEWCRYLTPSQALSRFPTLCSHRKDGQSLKGAIVYHDGQFNDSRLAIMLACTAAAAGATVLNHAEAVKLIKDPEGRVVGATVRDTLSGRQHSVYAHTIINAAGPFSDEVRELSQPNSAKMIMPSSGVHVTLPDYYSPENVGMIVPKTKDGRVVFMLPWLDQTIAGTTDSSTDITMRPQPTEEEIQFILDAIADYLVVKVRRSDVQSAWSGIRPLALDPNATDTASASRDHVVTVDPDGLITVTGGKWTTYRLMAQDAIDRAVAEGGLKADACSTAHLKLIGSEGYHSALFTEVAQNYVVPHRPGAIDTNVAKYLVASYGDRAAEVTHIAEQRKLGKRIVRGYPILEAEVIYAVNNEYCETPEDFIARRTRLAFLDKLACEQALPRVVELMAEEKRWSRRRAAAELRRALAFLQTFDAPHPAA</sequence>
<dbReference type="InterPro" id="IPR000447">
    <property type="entry name" value="G3P_DH_FAD-dep"/>
</dbReference>
<dbReference type="GO" id="GO:0009966">
    <property type="term" value="P:regulation of signal transduction"/>
    <property type="evidence" value="ECO:0007669"/>
    <property type="project" value="InterPro"/>
</dbReference>
<dbReference type="Proteomes" id="UP000239899">
    <property type="component" value="Unassembled WGS sequence"/>
</dbReference>
<comment type="similarity">
    <text evidence="4 11">Belongs to the FAD-dependent glycerol-3-phosphate dehydrogenase family.</text>
</comment>
<evidence type="ECO:0000313" key="16">
    <source>
        <dbReference type="Proteomes" id="UP000239899"/>
    </source>
</evidence>
<evidence type="ECO:0000313" key="15">
    <source>
        <dbReference type="EMBL" id="PRW39098.1"/>
    </source>
</evidence>
<evidence type="ECO:0000256" key="10">
    <source>
        <dbReference type="ARBA" id="ARBA00023128"/>
    </source>
</evidence>
<dbReference type="EMBL" id="LHPG02000014">
    <property type="protein sequence ID" value="PRW39098.1"/>
    <property type="molecule type" value="Genomic_DNA"/>
</dbReference>
<comment type="subcellular location">
    <subcellularLocation>
        <location evidence="2">Mitochondrion</location>
    </subcellularLocation>
</comment>
<dbReference type="SUPFAM" id="SSF51905">
    <property type="entry name" value="FAD/NAD(P)-binding domain"/>
    <property type="match status" value="1"/>
</dbReference>
<evidence type="ECO:0000259" key="14">
    <source>
        <dbReference type="Pfam" id="PF16901"/>
    </source>
</evidence>
<evidence type="ECO:0000256" key="1">
    <source>
        <dbReference type="ARBA" id="ARBA00001974"/>
    </source>
</evidence>
<dbReference type="FunFam" id="3.30.9.10:FF:000001">
    <property type="entry name" value="Glycerol-3-phosphate dehydrogenase"/>
    <property type="match status" value="1"/>
</dbReference>
<dbReference type="PROSITE" id="PS00978">
    <property type="entry name" value="FAD_G3PDH_2"/>
    <property type="match status" value="1"/>
</dbReference>
<comment type="cofactor">
    <cofactor evidence="1 11">
        <name>FAD</name>
        <dbReference type="ChEBI" id="CHEBI:57692"/>
    </cofactor>
</comment>
<keyword evidence="8" id="KW-0809">Transit peptide</keyword>
<dbReference type="InterPro" id="IPR038299">
    <property type="entry name" value="DAO_C_sf"/>
</dbReference>
<evidence type="ECO:0000256" key="9">
    <source>
        <dbReference type="ARBA" id="ARBA00023002"/>
    </source>
</evidence>
<evidence type="ECO:0000256" key="4">
    <source>
        <dbReference type="ARBA" id="ARBA00007330"/>
    </source>
</evidence>
<dbReference type="PANTHER" id="PTHR11985">
    <property type="entry name" value="GLYCEROL-3-PHOSPHATE DEHYDROGENASE"/>
    <property type="match status" value="1"/>
</dbReference>
<feature type="compositionally biased region" description="Acidic residues" evidence="12">
    <location>
        <begin position="203"/>
        <end position="214"/>
    </location>
</feature>
<evidence type="ECO:0000256" key="7">
    <source>
        <dbReference type="ARBA" id="ARBA00022827"/>
    </source>
</evidence>
<dbReference type="GO" id="GO:0004864">
    <property type="term" value="F:protein phosphatase inhibitor activity"/>
    <property type="evidence" value="ECO:0007669"/>
    <property type="project" value="InterPro"/>
</dbReference>
<protein>
    <recommendedName>
        <fullName evidence="5 11">Glycerol-3-phosphate dehydrogenase</fullName>
        <ecNumber evidence="5 11">1.1.5.3</ecNumber>
    </recommendedName>
</protein>
<evidence type="ECO:0000256" key="11">
    <source>
        <dbReference type="RuleBase" id="RU361217"/>
    </source>
</evidence>
<dbReference type="Gene3D" id="3.50.50.60">
    <property type="entry name" value="FAD/NAD(P)-binding domain"/>
    <property type="match status" value="1"/>
</dbReference>
<dbReference type="GO" id="GO:0005739">
    <property type="term" value="C:mitochondrion"/>
    <property type="evidence" value="ECO:0007669"/>
    <property type="project" value="UniProtKB-SubCell"/>
</dbReference>
<dbReference type="InterPro" id="IPR007062">
    <property type="entry name" value="PPI-2"/>
</dbReference>
<keyword evidence="10" id="KW-0496">Mitochondrion</keyword>
<dbReference type="InterPro" id="IPR006076">
    <property type="entry name" value="FAD-dep_OxRdtase"/>
</dbReference>
<gene>
    <name evidence="15" type="ORF">C2E21_7084</name>
</gene>
<dbReference type="Gene3D" id="1.10.8.870">
    <property type="entry name" value="Alpha-glycerophosphate oxidase, cap domain"/>
    <property type="match status" value="1"/>
</dbReference>